<proteinExistence type="predicted"/>
<organism evidence="2 3">
    <name type="scientific">Camelina sativa</name>
    <name type="common">False flax</name>
    <name type="synonym">Myagrum sativum</name>
    <dbReference type="NCBI Taxonomy" id="90675"/>
    <lineage>
        <taxon>Eukaryota</taxon>
        <taxon>Viridiplantae</taxon>
        <taxon>Streptophyta</taxon>
        <taxon>Embryophyta</taxon>
        <taxon>Tracheophyta</taxon>
        <taxon>Spermatophyta</taxon>
        <taxon>Magnoliopsida</taxon>
        <taxon>eudicotyledons</taxon>
        <taxon>Gunneridae</taxon>
        <taxon>Pentapetalae</taxon>
        <taxon>rosids</taxon>
        <taxon>malvids</taxon>
        <taxon>Brassicales</taxon>
        <taxon>Brassicaceae</taxon>
        <taxon>Camelineae</taxon>
        <taxon>Camelina</taxon>
    </lineage>
</organism>
<dbReference type="SMART" id="SM00636">
    <property type="entry name" value="Glyco_18"/>
    <property type="match status" value="1"/>
</dbReference>
<dbReference type="PANTHER" id="PTHR11177:SF393">
    <property type="entry name" value="CHITINASE-LIKE PROTEIN-RELATED"/>
    <property type="match status" value="1"/>
</dbReference>
<dbReference type="InterPro" id="IPR011583">
    <property type="entry name" value="Chitinase_II/V-like_cat"/>
</dbReference>
<dbReference type="Pfam" id="PF00078">
    <property type="entry name" value="RVT_1"/>
    <property type="match status" value="1"/>
</dbReference>
<dbReference type="RefSeq" id="XP_010496394.1">
    <property type="nucleotide sequence ID" value="XM_010498092.1"/>
</dbReference>
<reference evidence="2" key="1">
    <citation type="journal article" date="2014" name="Nat. Commun.">
        <title>The emerging biofuel crop Camelina sativa retains a highly undifferentiated hexaploid genome structure.</title>
        <authorList>
            <person name="Kagale S."/>
            <person name="Koh C."/>
            <person name="Nixon J."/>
            <person name="Bollina V."/>
            <person name="Clarke W.E."/>
            <person name="Tuteja R."/>
            <person name="Spillane C."/>
            <person name="Robinson S.J."/>
            <person name="Links M.G."/>
            <person name="Clarke C."/>
            <person name="Higgins E.E."/>
            <person name="Huebert T."/>
            <person name="Sharpe A.G."/>
            <person name="Parkin I.A."/>
        </authorList>
    </citation>
    <scope>NUCLEOTIDE SEQUENCE [LARGE SCALE GENOMIC DNA]</scope>
    <source>
        <strain evidence="2">cv. DH55</strain>
    </source>
</reference>
<protein>
    <submittedName>
        <fullName evidence="3">Chitinase-3-like protein 2</fullName>
    </submittedName>
</protein>
<dbReference type="InterPro" id="IPR029070">
    <property type="entry name" value="Chitinase_insertion_sf"/>
</dbReference>
<dbReference type="Gene3D" id="3.20.20.80">
    <property type="entry name" value="Glycosidases"/>
    <property type="match status" value="1"/>
</dbReference>
<dbReference type="SUPFAM" id="SSF56672">
    <property type="entry name" value="DNA/RNA polymerases"/>
    <property type="match status" value="1"/>
</dbReference>
<dbReference type="Gene3D" id="3.10.10.10">
    <property type="entry name" value="HIV Type 1 Reverse Transcriptase, subunit A, domain 1"/>
    <property type="match status" value="1"/>
</dbReference>
<dbReference type="Proteomes" id="UP000694864">
    <property type="component" value="Unplaced"/>
</dbReference>
<dbReference type="PROSITE" id="PS51910">
    <property type="entry name" value="GH18_2"/>
    <property type="match status" value="1"/>
</dbReference>
<gene>
    <name evidence="3" type="primary">LOC104773476</name>
</gene>
<accession>A0ABM0Y6P5</accession>
<dbReference type="InterPro" id="IPR017853">
    <property type="entry name" value="GH"/>
</dbReference>
<name>A0ABM0Y6P5_CAMSA</name>
<evidence type="ECO:0000313" key="3">
    <source>
        <dbReference type="RefSeq" id="XP_010496394.1"/>
    </source>
</evidence>
<dbReference type="CDD" id="cd01647">
    <property type="entry name" value="RT_LTR"/>
    <property type="match status" value="1"/>
</dbReference>
<keyword evidence="2" id="KW-1185">Reference proteome</keyword>
<sequence length="519" mass="57746">MTGIDPSITSHELNVDPTYKPVKHKRRKLGAERTAAVNDEVKKLLDAGSITEVRYPDWLSNPMVVKKKNGTWRVCIDFTDLNKACPKDSFPLPRIDQLVEATAGNELLSFMDAFSGYNQIMMHKDDREKTAFITEQGTFCYRVMPFGLKNAGATYQRLVNRMFATPTSEVKASYWFPDGENPEQDPKTSAEKIDSALFTHLFCAFADLDAATHKVIISQAHQLIFSTFTEIVKIKNGQVKTVLSVGGRSADNTAFASMASKQESRKLFIDSLISIALSNGFNGIDLAWEYPNSDAEMKDFGALVGELRTAVDAEHTRTTKPTLLLTAAVYYSSVYETFNYPVEVMKKNLDWVNIFAFDFFGSSITIGPPAGLYNFSNPKGPCGDSGLKQWTKAGLPENKVVFGFPYVGWTWTLKDDKHQGEDAAATTPDAVSADGSINYNQISNFIKHKGEQTKMFYDSEVVSDNSISRTAFIGFDDIQSIVTKVRYTKDNGLLGYFAWNVGADDDSYLSRTASITWDV</sequence>
<dbReference type="GeneID" id="104773476"/>
<dbReference type="Gene3D" id="3.10.50.10">
    <property type="match status" value="1"/>
</dbReference>
<feature type="domain" description="GH18" evidence="1">
    <location>
        <begin position="169"/>
        <end position="519"/>
    </location>
</feature>
<dbReference type="PANTHER" id="PTHR11177">
    <property type="entry name" value="CHITINASE"/>
    <property type="match status" value="1"/>
</dbReference>
<reference evidence="3" key="2">
    <citation type="submission" date="2025-08" db="UniProtKB">
        <authorList>
            <consortium name="RefSeq"/>
        </authorList>
    </citation>
    <scope>IDENTIFICATION</scope>
    <source>
        <tissue evidence="3">Leaf</tissue>
    </source>
</reference>
<dbReference type="InterPro" id="IPR000477">
    <property type="entry name" value="RT_dom"/>
</dbReference>
<dbReference type="InterPro" id="IPR050314">
    <property type="entry name" value="Glycosyl_Hydrlase_18"/>
</dbReference>
<dbReference type="SUPFAM" id="SSF51445">
    <property type="entry name" value="(Trans)glycosidases"/>
    <property type="match status" value="1"/>
</dbReference>
<dbReference type="Pfam" id="PF00704">
    <property type="entry name" value="Glyco_hydro_18"/>
    <property type="match status" value="1"/>
</dbReference>
<evidence type="ECO:0000313" key="2">
    <source>
        <dbReference type="Proteomes" id="UP000694864"/>
    </source>
</evidence>
<dbReference type="CDD" id="cd02879">
    <property type="entry name" value="GH18_plant_chitinase_class_V"/>
    <property type="match status" value="1"/>
</dbReference>
<dbReference type="Gene3D" id="3.30.70.270">
    <property type="match status" value="1"/>
</dbReference>
<dbReference type="InterPro" id="IPR001223">
    <property type="entry name" value="Glyco_hydro18_cat"/>
</dbReference>
<evidence type="ECO:0000259" key="1">
    <source>
        <dbReference type="PROSITE" id="PS51910"/>
    </source>
</evidence>
<dbReference type="InterPro" id="IPR043502">
    <property type="entry name" value="DNA/RNA_pol_sf"/>
</dbReference>
<dbReference type="InterPro" id="IPR043128">
    <property type="entry name" value="Rev_trsase/Diguanyl_cyclase"/>
</dbReference>